<keyword evidence="3" id="KW-1185">Reference proteome</keyword>
<protein>
    <submittedName>
        <fullName evidence="2">Uncharacterized protein</fullName>
    </submittedName>
</protein>
<sequence>MDMCWPCLGSHDTLAPTERRFGPARGGSPRTDYLHTPTWPWRPDPPAALLPNEQCIIATYDPRVQASIMCIISPQKFLYI</sequence>
<gene>
    <name evidence="2" type="ORF">E2C01_091395</name>
</gene>
<dbReference type="EMBL" id="VSRR010104816">
    <property type="protein sequence ID" value="MPC96153.1"/>
    <property type="molecule type" value="Genomic_DNA"/>
</dbReference>
<evidence type="ECO:0000313" key="3">
    <source>
        <dbReference type="Proteomes" id="UP000324222"/>
    </source>
</evidence>
<comment type="caution">
    <text evidence="2">The sequence shown here is derived from an EMBL/GenBank/DDBJ whole genome shotgun (WGS) entry which is preliminary data.</text>
</comment>
<dbReference type="Proteomes" id="UP000324222">
    <property type="component" value="Unassembled WGS sequence"/>
</dbReference>
<reference evidence="2 3" key="1">
    <citation type="submission" date="2019-05" db="EMBL/GenBank/DDBJ databases">
        <title>Another draft genome of Portunus trituberculatus and its Hox gene families provides insights of decapod evolution.</title>
        <authorList>
            <person name="Jeong J.-H."/>
            <person name="Song I."/>
            <person name="Kim S."/>
            <person name="Choi T."/>
            <person name="Kim D."/>
            <person name="Ryu S."/>
            <person name="Kim W."/>
        </authorList>
    </citation>
    <scope>NUCLEOTIDE SEQUENCE [LARGE SCALE GENOMIC DNA]</scope>
    <source>
        <tissue evidence="2">Muscle</tissue>
    </source>
</reference>
<accession>A0A5B7JNY2</accession>
<feature type="region of interest" description="Disordered" evidence="1">
    <location>
        <begin position="18"/>
        <end position="37"/>
    </location>
</feature>
<proteinExistence type="predicted"/>
<evidence type="ECO:0000313" key="2">
    <source>
        <dbReference type="EMBL" id="MPC96153.1"/>
    </source>
</evidence>
<dbReference type="AlphaFoldDB" id="A0A5B7JNY2"/>
<evidence type="ECO:0000256" key="1">
    <source>
        <dbReference type="SAM" id="MobiDB-lite"/>
    </source>
</evidence>
<organism evidence="2 3">
    <name type="scientific">Portunus trituberculatus</name>
    <name type="common">Swimming crab</name>
    <name type="synonym">Neptunus trituberculatus</name>
    <dbReference type="NCBI Taxonomy" id="210409"/>
    <lineage>
        <taxon>Eukaryota</taxon>
        <taxon>Metazoa</taxon>
        <taxon>Ecdysozoa</taxon>
        <taxon>Arthropoda</taxon>
        <taxon>Crustacea</taxon>
        <taxon>Multicrustacea</taxon>
        <taxon>Malacostraca</taxon>
        <taxon>Eumalacostraca</taxon>
        <taxon>Eucarida</taxon>
        <taxon>Decapoda</taxon>
        <taxon>Pleocyemata</taxon>
        <taxon>Brachyura</taxon>
        <taxon>Eubrachyura</taxon>
        <taxon>Portunoidea</taxon>
        <taxon>Portunidae</taxon>
        <taxon>Portuninae</taxon>
        <taxon>Portunus</taxon>
    </lineage>
</organism>
<name>A0A5B7JNY2_PORTR</name>